<protein>
    <submittedName>
        <fullName evidence="3">Fatty acid transporter protein</fullName>
    </submittedName>
</protein>
<organism evidence="3 4">
    <name type="scientific">Venturia nashicola</name>
    <dbReference type="NCBI Taxonomy" id="86259"/>
    <lineage>
        <taxon>Eukaryota</taxon>
        <taxon>Fungi</taxon>
        <taxon>Dikarya</taxon>
        <taxon>Ascomycota</taxon>
        <taxon>Pezizomycotina</taxon>
        <taxon>Dothideomycetes</taxon>
        <taxon>Pleosporomycetidae</taxon>
        <taxon>Venturiales</taxon>
        <taxon>Venturiaceae</taxon>
        <taxon>Venturia</taxon>
    </lineage>
</organism>
<evidence type="ECO:0000313" key="4">
    <source>
        <dbReference type="Proteomes" id="UP000298493"/>
    </source>
</evidence>
<feature type="region of interest" description="Disordered" evidence="1">
    <location>
        <begin position="182"/>
        <end position="214"/>
    </location>
</feature>
<gene>
    <name evidence="3" type="ORF">E6O75_ATG01881</name>
</gene>
<keyword evidence="4" id="KW-1185">Reference proteome</keyword>
<accession>A0A4Z1P224</accession>
<dbReference type="Proteomes" id="UP000298493">
    <property type="component" value="Unassembled WGS sequence"/>
</dbReference>
<evidence type="ECO:0000256" key="1">
    <source>
        <dbReference type="SAM" id="MobiDB-lite"/>
    </source>
</evidence>
<feature type="transmembrane region" description="Helical" evidence="2">
    <location>
        <begin position="71"/>
        <end position="90"/>
    </location>
</feature>
<feature type="compositionally biased region" description="Basic residues" evidence="1">
    <location>
        <begin position="189"/>
        <end position="208"/>
    </location>
</feature>
<dbReference type="EMBL" id="SNSC02000007">
    <property type="protein sequence ID" value="TID22707.1"/>
    <property type="molecule type" value="Genomic_DNA"/>
</dbReference>
<feature type="transmembrane region" description="Helical" evidence="2">
    <location>
        <begin position="12"/>
        <end position="29"/>
    </location>
</feature>
<keyword evidence="2" id="KW-1133">Transmembrane helix</keyword>
<proteinExistence type="predicted"/>
<feature type="transmembrane region" description="Helical" evidence="2">
    <location>
        <begin position="110"/>
        <end position="130"/>
    </location>
</feature>
<keyword evidence="2" id="KW-0472">Membrane</keyword>
<feature type="transmembrane region" description="Helical" evidence="2">
    <location>
        <begin position="142"/>
        <end position="163"/>
    </location>
</feature>
<sequence>MIPGVLFATWRIIEIVTLIPIVGMLSWFVNGFNKNNQLTPIFILVLFIVSVLALAWAFFTLILYHRARTSGRFIAFVDLLFVGALIAGVYELRGITNASCTHFSRSNNDIYLNLGPFGFLGVSNNNGLSVNVNKNCAMLKASFALAIMTIIFFFITFLISLWVGHHNRVEYAEPRRERVVYETRERHTSRSRRSSSPRHSHHSRRSSSRRQPIY</sequence>
<dbReference type="AlphaFoldDB" id="A0A4Z1P224"/>
<comment type="caution">
    <text evidence="3">The sequence shown here is derived from an EMBL/GenBank/DDBJ whole genome shotgun (WGS) entry which is preliminary data.</text>
</comment>
<name>A0A4Z1P224_9PEZI</name>
<evidence type="ECO:0000313" key="3">
    <source>
        <dbReference type="EMBL" id="TID22707.1"/>
    </source>
</evidence>
<feature type="transmembrane region" description="Helical" evidence="2">
    <location>
        <begin position="41"/>
        <end position="64"/>
    </location>
</feature>
<reference evidence="3 4" key="1">
    <citation type="submission" date="2019-04" db="EMBL/GenBank/DDBJ databases">
        <title>High contiguity whole genome sequence and gene annotation resource for two Venturia nashicola isolates.</title>
        <authorList>
            <person name="Prokchorchik M."/>
            <person name="Won K."/>
            <person name="Lee Y."/>
            <person name="Choi E.D."/>
            <person name="Segonzac C."/>
            <person name="Sohn K.H."/>
        </authorList>
    </citation>
    <scope>NUCLEOTIDE SEQUENCE [LARGE SCALE GENOMIC DNA]</scope>
    <source>
        <strain evidence="3 4">PRI2</strain>
    </source>
</reference>
<keyword evidence="2" id="KW-0812">Transmembrane</keyword>
<evidence type="ECO:0000256" key="2">
    <source>
        <dbReference type="SAM" id="Phobius"/>
    </source>
</evidence>
<dbReference type="STRING" id="86259.A0A4Z1P224"/>